<evidence type="ECO:0000256" key="1">
    <source>
        <dbReference type="SAM" id="MobiDB-lite"/>
    </source>
</evidence>
<feature type="compositionally biased region" description="Polar residues" evidence="1">
    <location>
        <begin position="29"/>
        <end position="44"/>
    </location>
</feature>
<proteinExistence type="predicted"/>
<accession>A0A1Y3GDJ8</accession>
<evidence type="ECO:0000313" key="2">
    <source>
        <dbReference type="EMBL" id="OUJ19479.1"/>
    </source>
</evidence>
<reference evidence="2 3" key="1">
    <citation type="submission" date="2016-12" db="EMBL/GenBank/DDBJ databases">
        <title>Discovery of methanogenic haloarchaea.</title>
        <authorList>
            <person name="Sorokin D.Y."/>
            <person name="Makarova K.S."/>
            <person name="Abbas B."/>
            <person name="Ferrer M."/>
            <person name="Golyshin P.N."/>
        </authorList>
    </citation>
    <scope>NUCLEOTIDE SEQUENCE [LARGE SCALE GENOMIC DNA]</scope>
    <source>
        <strain evidence="2">AMET1</strain>
    </source>
</reference>
<organism evidence="2 3">
    <name type="scientific">Methanonatronarchaeum thermophilum</name>
    <dbReference type="NCBI Taxonomy" id="1927129"/>
    <lineage>
        <taxon>Archaea</taxon>
        <taxon>Methanobacteriati</taxon>
        <taxon>Methanobacteriota</taxon>
        <taxon>Methanonatronarchaeia</taxon>
        <taxon>Methanonatronarchaeales</taxon>
        <taxon>Methanonatronarchaeaceae</taxon>
        <taxon>Methanonatronarchaeum</taxon>
    </lineage>
</organism>
<protein>
    <submittedName>
        <fullName evidence="2">Uncharacterized protein</fullName>
    </submittedName>
</protein>
<dbReference type="RefSeq" id="WP_086636576.1">
    <property type="nucleotide sequence ID" value="NZ_MRZU01000002.1"/>
</dbReference>
<dbReference type="EMBL" id="MRZU01000002">
    <property type="protein sequence ID" value="OUJ19479.1"/>
    <property type="molecule type" value="Genomic_DNA"/>
</dbReference>
<evidence type="ECO:0000313" key="3">
    <source>
        <dbReference type="Proteomes" id="UP000195137"/>
    </source>
</evidence>
<dbReference type="Proteomes" id="UP000195137">
    <property type="component" value="Unassembled WGS sequence"/>
</dbReference>
<feature type="region of interest" description="Disordered" evidence="1">
    <location>
        <begin position="26"/>
        <end position="45"/>
    </location>
</feature>
<dbReference type="AlphaFoldDB" id="A0A1Y3GDJ8"/>
<name>A0A1Y3GDJ8_9EURY</name>
<comment type="caution">
    <text evidence="2">The sequence shown here is derived from an EMBL/GenBank/DDBJ whole genome shotgun (WGS) entry which is preliminary data.</text>
</comment>
<gene>
    <name evidence="2" type="ORF">AMET1_0149</name>
</gene>
<sequence>MKIINDGSDSEEVIIEILHEDTSVERVDSSGNTLELNGDTTLNDDVSEDEMIDSIEEHDGEEDWKITYTDDG</sequence>
<keyword evidence="3" id="KW-1185">Reference proteome</keyword>